<dbReference type="InterPro" id="IPR018062">
    <property type="entry name" value="HTH_AraC-typ_CS"/>
</dbReference>
<name>A0AAX2ZD74_9FIRM</name>
<evidence type="ECO:0000256" key="2">
    <source>
        <dbReference type="ARBA" id="ARBA00023125"/>
    </source>
</evidence>
<organism evidence="5 6">
    <name type="scientific">Terrisporobacter hibernicus</name>
    <dbReference type="NCBI Taxonomy" id="2813371"/>
    <lineage>
        <taxon>Bacteria</taxon>
        <taxon>Bacillati</taxon>
        <taxon>Bacillota</taxon>
        <taxon>Clostridia</taxon>
        <taxon>Peptostreptococcales</taxon>
        <taxon>Peptostreptococcaceae</taxon>
        <taxon>Terrisporobacter</taxon>
    </lineage>
</organism>
<dbReference type="Pfam" id="PF12833">
    <property type="entry name" value="HTH_18"/>
    <property type="match status" value="1"/>
</dbReference>
<sequence length="319" mass="37814">MFLSQRYSFDVFESFDQIIKGNNPEIFKIKNNTGSGGFKSYKVFPGVYITYNEFNMRECTSNFKSDINMFCIDYCKEGRMEWICHNNDYLYLKQGDMQISIREHHGKIFGFPLKKYTGITVVFYLDEANQSIKKVLDNFDVDLYDLKDKLCKKNEPFIMRTKSGIEHVFNELYQVDDKIRDSYLKIKILELLLFFKTLDVNKDKEDRNYFTKSQVDKVKEIEKYMIKNMDKHITLEELSNKFDYPLTTMKKCFKGVYGDSIYSYMKSYRMNEACILLKESNDNISNIANYLGYDNPSKFAAAFKSVIGFTPLRYRNNEF</sequence>
<evidence type="ECO:0000259" key="4">
    <source>
        <dbReference type="PROSITE" id="PS01124"/>
    </source>
</evidence>
<dbReference type="SUPFAM" id="SSF46689">
    <property type="entry name" value="Homeodomain-like"/>
    <property type="match status" value="1"/>
</dbReference>
<keyword evidence="6" id="KW-1185">Reference proteome</keyword>
<dbReference type="RefSeq" id="WP_228415678.1">
    <property type="nucleotide sequence ID" value="NZ_CP081135.1"/>
</dbReference>
<dbReference type="EMBL" id="CP081135">
    <property type="protein sequence ID" value="UEL47192.1"/>
    <property type="molecule type" value="Genomic_DNA"/>
</dbReference>
<dbReference type="PRINTS" id="PR00032">
    <property type="entry name" value="HTHARAC"/>
</dbReference>
<dbReference type="GO" id="GO:0043565">
    <property type="term" value="F:sequence-specific DNA binding"/>
    <property type="evidence" value="ECO:0007669"/>
    <property type="project" value="InterPro"/>
</dbReference>
<dbReference type="Gene3D" id="1.10.10.60">
    <property type="entry name" value="Homeodomain-like"/>
    <property type="match status" value="1"/>
</dbReference>
<evidence type="ECO:0000313" key="6">
    <source>
        <dbReference type="Proteomes" id="UP001198983"/>
    </source>
</evidence>
<keyword evidence="3" id="KW-0804">Transcription</keyword>
<dbReference type="KEGG" id="tem:JW646_16390"/>
<reference evidence="5 6" key="1">
    <citation type="journal article" date="2023" name="Int. J. Syst. Evol. Microbiol.">
        <title>Terrisporobacter hibernicus sp. nov., isolated from bovine faeces in Northern Ireland.</title>
        <authorList>
            <person name="Mitchell M."/>
            <person name="Nguyen S.V."/>
            <person name="Connor M."/>
            <person name="Fairley D.J."/>
            <person name="Donoghue O."/>
            <person name="Marshall H."/>
            <person name="Koolman L."/>
            <person name="McMullan G."/>
            <person name="Schaffer K.E."/>
            <person name="McGrath J.W."/>
            <person name="Fanning S."/>
        </authorList>
    </citation>
    <scope>NUCLEOTIDE SEQUENCE [LARGE SCALE GENOMIC DNA]</scope>
    <source>
        <strain evidence="5 6">MCA3</strain>
    </source>
</reference>
<dbReference type="PANTHER" id="PTHR47893:SF1">
    <property type="entry name" value="REGULATORY PROTEIN PCHR"/>
    <property type="match status" value="1"/>
</dbReference>
<dbReference type="SMART" id="SM00342">
    <property type="entry name" value="HTH_ARAC"/>
    <property type="match status" value="1"/>
</dbReference>
<evidence type="ECO:0000313" key="5">
    <source>
        <dbReference type="EMBL" id="UEL47192.1"/>
    </source>
</evidence>
<dbReference type="PROSITE" id="PS00041">
    <property type="entry name" value="HTH_ARAC_FAMILY_1"/>
    <property type="match status" value="1"/>
</dbReference>
<gene>
    <name evidence="5" type="ORF">JW646_16390</name>
</gene>
<proteinExistence type="predicted"/>
<dbReference type="GO" id="GO:0003700">
    <property type="term" value="F:DNA-binding transcription factor activity"/>
    <property type="evidence" value="ECO:0007669"/>
    <property type="project" value="InterPro"/>
</dbReference>
<dbReference type="InterPro" id="IPR018060">
    <property type="entry name" value="HTH_AraC"/>
</dbReference>
<dbReference type="Proteomes" id="UP001198983">
    <property type="component" value="Chromosome"/>
</dbReference>
<dbReference type="InterPro" id="IPR020449">
    <property type="entry name" value="Tscrpt_reg_AraC-type_HTH"/>
</dbReference>
<evidence type="ECO:0000256" key="1">
    <source>
        <dbReference type="ARBA" id="ARBA00023015"/>
    </source>
</evidence>
<keyword evidence="2" id="KW-0238">DNA-binding</keyword>
<dbReference type="InterPro" id="IPR053142">
    <property type="entry name" value="PchR_regulatory_protein"/>
</dbReference>
<evidence type="ECO:0000256" key="3">
    <source>
        <dbReference type="ARBA" id="ARBA00023163"/>
    </source>
</evidence>
<keyword evidence="1" id="KW-0805">Transcription regulation</keyword>
<feature type="domain" description="HTH araC/xylS-type" evidence="4">
    <location>
        <begin position="219"/>
        <end position="317"/>
    </location>
</feature>
<dbReference type="PROSITE" id="PS01124">
    <property type="entry name" value="HTH_ARAC_FAMILY_2"/>
    <property type="match status" value="1"/>
</dbReference>
<dbReference type="InterPro" id="IPR009057">
    <property type="entry name" value="Homeodomain-like_sf"/>
</dbReference>
<dbReference type="PANTHER" id="PTHR47893">
    <property type="entry name" value="REGULATORY PROTEIN PCHR"/>
    <property type="match status" value="1"/>
</dbReference>
<protein>
    <submittedName>
        <fullName evidence="5">AraC family transcriptional regulator</fullName>
    </submittedName>
</protein>
<dbReference type="AlphaFoldDB" id="A0AAX2ZD74"/>
<accession>A0AAX2ZD74</accession>